<sequence length="128" mass="13645">MVRWLAVFVLLPVLASAQEAFQLPSGNIHCAVYDGVLRCDVLNFTYARPPRPPGCQEDWGGALELGGKGAARVICHGDTVANPGNPVLGYGRAWQGPGMACTAAQTGLRCTNGDGRGFEMARARLRLF</sequence>
<feature type="chain" id="PRO_5040811207" evidence="1">
    <location>
        <begin position="18"/>
        <end position="128"/>
    </location>
</feature>
<feature type="signal peptide" evidence="1">
    <location>
        <begin position="1"/>
        <end position="17"/>
    </location>
</feature>
<dbReference type="Proteomes" id="UP001138709">
    <property type="component" value="Unassembled WGS sequence"/>
</dbReference>
<evidence type="ECO:0000313" key="3">
    <source>
        <dbReference type="Proteomes" id="UP001138709"/>
    </source>
</evidence>
<accession>A0A9X9X8F8</accession>
<reference evidence="2" key="1">
    <citation type="submission" date="2020-01" db="EMBL/GenBank/DDBJ databases">
        <authorList>
            <person name="Rat A."/>
        </authorList>
    </citation>
    <scope>NUCLEOTIDE SEQUENCE</scope>
    <source>
        <strain evidence="2">LMG 31228</strain>
    </source>
</reference>
<organism evidence="2 3">
    <name type="scientific">Neoroseomonas eburnea</name>
    <dbReference type="NCBI Taxonomy" id="1346889"/>
    <lineage>
        <taxon>Bacteria</taxon>
        <taxon>Pseudomonadati</taxon>
        <taxon>Pseudomonadota</taxon>
        <taxon>Alphaproteobacteria</taxon>
        <taxon>Acetobacterales</taxon>
        <taxon>Acetobacteraceae</taxon>
        <taxon>Neoroseomonas</taxon>
    </lineage>
</organism>
<dbReference type="Pfam" id="PF20341">
    <property type="entry name" value="DUF6636"/>
    <property type="match status" value="1"/>
</dbReference>
<dbReference type="RefSeq" id="WP_211845519.1">
    <property type="nucleotide sequence ID" value="NZ_JAAEDL010000004.1"/>
</dbReference>
<comment type="caution">
    <text evidence="2">The sequence shown here is derived from an EMBL/GenBank/DDBJ whole genome shotgun (WGS) entry which is preliminary data.</text>
</comment>
<dbReference type="AlphaFoldDB" id="A0A9X9X8F8"/>
<reference evidence="2" key="2">
    <citation type="journal article" date="2021" name="Syst. Appl. Microbiol.">
        <title>Roseomonas hellenica sp. nov., isolated from roots of wild-growing Alkanna tinctoria.</title>
        <authorList>
            <person name="Rat A."/>
            <person name="Naranjo H.D."/>
            <person name="Lebbe L."/>
            <person name="Cnockaert M."/>
            <person name="Krigas N."/>
            <person name="Grigoriadou K."/>
            <person name="Maloupa E."/>
            <person name="Willems A."/>
        </authorList>
    </citation>
    <scope>NUCLEOTIDE SEQUENCE</scope>
    <source>
        <strain evidence="2">LMG 31228</strain>
    </source>
</reference>
<gene>
    <name evidence="2" type="ORF">GXW74_05810</name>
</gene>
<evidence type="ECO:0000313" key="2">
    <source>
        <dbReference type="EMBL" id="MBR0679994.1"/>
    </source>
</evidence>
<dbReference type="EMBL" id="JAAEDL010000004">
    <property type="protein sequence ID" value="MBR0679994.1"/>
    <property type="molecule type" value="Genomic_DNA"/>
</dbReference>
<dbReference type="InterPro" id="IPR046576">
    <property type="entry name" value="DUF6636"/>
</dbReference>
<keyword evidence="3" id="KW-1185">Reference proteome</keyword>
<protein>
    <submittedName>
        <fullName evidence="2">Uncharacterized protein</fullName>
    </submittedName>
</protein>
<proteinExistence type="predicted"/>
<keyword evidence="1" id="KW-0732">Signal</keyword>
<evidence type="ECO:0000256" key="1">
    <source>
        <dbReference type="SAM" id="SignalP"/>
    </source>
</evidence>
<name>A0A9X9X8F8_9PROT</name>